<comment type="caution">
    <text evidence="2">The sequence shown here is derived from an EMBL/GenBank/DDBJ whole genome shotgun (WGS) entry which is preliminary data.</text>
</comment>
<feature type="region of interest" description="Disordered" evidence="1">
    <location>
        <begin position="53"/>
        <end position="72"/>
    </location>
</feature>
<dbReference type="RefSeq" id="WP_127907901.1">
    <property type="nucleotide sequence ID" value="NZ_RQXX01000009.1"/>
</dbReference>
<sequence length="72" mass="7966">MLAVFGIIAVFVVMYLLQRNSSLTRECRWREDRSRGGEGQVHWSCVACGAETDLPTGTAPNDCLRPRPGTGR</sequence>
<protein>
    <submittedName>
        <fullName evidence="2">Uncharacterized protein</fullName>
    </submittedName>
</protein>
<evidence type="ECO:0000313" key="2">
    <source>
        <dbReference type="EMBL" id="RVV96644.1"/>
    </source>
</evidence>
<gene>
    <name evidence="2" type="ORF">EKE94_17335</name>
</gene>
<accession>A0A438AD85</accession>
<proteinExistence type="predicted"/>
<reference evidence="2 3" key="1">
    <citation type="submission" date="2018-11" db="EMBL/GenBank/DDBJ databases">
        <title>Mesobaculum littorinae gen. nov., sp. nov., isolated from Littorina scabra that represents a novel genus of the order Rhodobacteraceae.</title>
        <authorList>
            <person name="Li F."/>
        </authorList>
    </citation>
    <scope>NUCLEOTIDE SEQUENCE [LARGE SCALE GENOMIC DNA]</scope>
    <source>
        <strain evidence="2 3">M0103</strain>
    </source>
</reference>
<evidence type="ECO:0000313" key="3">
    <source>
        <dbReference type="Proteomes" id="UP000285908"/>
    </source>
</evidence>
<name>A0A438AD85_9RHOB</name>
<evidence type="ECO:0000256" key="1">
    <source>
        <dbReference type="SAM" id="MobiDB-lite"/>
    </source>
</evidence>
<dbReference type="EMBL" id="RQXX01000009">
    <property type="protein sequence ID" value="RVV96644.1"/>
    <property type="molecule type" value="Genomic_DNA"/>
</dbReference>
<dbReference type="Proteomes" id="UP000285908">
    <property type="component" value="Unassembled WGS sequence"/>
</dbReference>
<keyword evidence="3" id="KW-1185">Reference proteome</keyword>
<dbReference type="AlphaFoldDB" id="A0A438AD85"/>
<dbReference type="OrthoDB" id="7859107at2"/>
<organism evidence="2 3">
    <name type="scientific">Mesobaculum littorinae</name>
    <dbReference type="NCBI Taxonomy" id="2486419"/>
    <lineage>
        <taxon>Bacteria</taxon>
        <taxon>Pseudomonadati</taxon>
        <taxon>Pseudomonadota</taxon>
        <taxon>Alphaproteobacteria</taxon>
        <taxon>Rhodobacterales</taxon>
        <taxon>Roseobacteraceae</taxon>
        <taxon>Mesobaculum</taxon>
    </lineage>
</organism>